<dbReference type="NCBIfam" id="TIGR01656">
    <property type="entry name" value="Histidinol-ppas"/>
    <property type="match status" value="1"/>
</dbReference>
<evidence type="ECO:0000313" key="12">
    <source>
        <dbReference type="Proteomes" id="UP000660110"/>
    </source>
</evidence>
<feature type="binding site" evidence="10">
    <location>
        <position position="80"/>
    </location>
    <ligand>
        <name>Zn(2+)</name>
        <dbReference type="ChEBI" id="CHEBI:29105"/>
    </ligand>
</feature>
<dbReference type="EMBL" id="BMEL01000005">
    <property type="protein sequence ID" value="GGF34888.1"/>
    <property type="molecule type" value="Genomic_DNA"/>
</dbReference>
<dbReference type="GO" id="GO:0016791">
    <property type="term" value="F:phosphatase activity"/>
    <property type="evidence" value="ECO:0007669"/>
    <property type="project" value="InterPro"/>
</dbReference>
<protein>
    <recommendedName>
        <fullName evidence="6 7">D,D-heptose 1,7-bisphosphate phosphatase</fullName>
        <ecNumber evidence="7">3.1.3.-</ecNumber>
    </recommendedName>
</protein>
<dbReference type="NCBIfam" id="TIGR01662">
    <property type="entry name" value="HAD-SF-IIIA"/>
    <property type="match status" value="1"/>
</dbReference>
<dbReference type="NCBIfam" id="NF005264">
    <property type="entry name" value="PRK06769.1"/>
    <property type="match status" value="1"/>
</dbReference>
<comment type="cofactor">
    <cofactor evidence="10">
        <name>Mg(2+)</name>
        <dbReference type="ChEBI" id="CHEBI:18420"/>
    </cofactor>
</comment>
<feature type="binding site" evidence="10">
    <location>
        <position position="115"/>
    </location>
    <ligand>
        <name>Mg(2+)</name>
        <dbReference type="ChEBI" id="CHEBI:18420"/>
    </ligand>
</feature>
<evidence type="ECO:0000256" key="7">
    <source>
        <dbReference type="PIRNR" id="PIRNR004682"/>
    </source>
</evidence>
<comment type="cofactor">
    <cofactor evidence="10">
        <name>Zn(2+)</name>
        <dbReference type="ChEBI" id="CHEBI:29105"/>
    </cofactor>
</comment>
<keyword evidence="10" id="KW-0460">Magnesium</keyword>
<dbReference type="GO" id="GO:0005975">
    <property type="term" value="P:carbohydrate metabolic process"/>
    <property type="evidence" value="ECO:0007669"/>
    <property type="project" value="InterPro"/>
</dbReference>
<keyword evidence="4 7" id="KW-0378">Hydrolase</keyword>
<feature type="binding site" evidence="10">
    <location>
        <position position="7"/>
    </location>
    <ligand>
        <name>Mg(2+)</name>
        <dbReference type="ChEBI" id="CHEBI:18420"/>
    </ligand>
</feature>
<feature type="active site" description="Nucleophile" evidence="8">
    <location>
        <position position="7"/>
    </location>
</feature>
<organism evidence="11 12">
    <name type="scientific">Halobacillus andaensis</name>
    <dbReference type="NCBI Taxonomy" id="1176239"/>
    <lineage>
        <taxon>Bacteria</taxon>
        <taxon>Bacillati</taxon>
        <taxon>Bacillota</taxon>
        <taxon>Bacilli</taxon>
        <taxon>Bacillales</taxon>
        <taxon>Bacillaceae</taxon>
        <taxon>Halobacillus</taxon>
    </lineage>
</organism>
<reference evidence="11" key="2">
    <citation type="submission" date="2020-09" db="EMBL/GenBank/DDBJ databases">
        <authorList>
            <person name="Sun Q."/>
            <person name="Zhou Y."/>
        </authorList>
    </citation>
    <scope>NUCLEOTIDE SEQUENCE</scope>
    <source>
        <strain evidence="11">CGMCC 1.12153</strain>
    </source>
</reference>
<dbReference type="InterPro" id="IPR023214">
    <property type="entry name" value="HAD_sf"/>
</dbReference>
<reference evidence="11" key="1">
    <citation type="journal article" date="2014" name="Int. J. Syst. Evol. Microbiol.">
        <title>Complete genome sequence of Corynebacterium casei LMG S-19264T (=DSM 44701T), isolated from a smear-ripened cheese.</title>
        <authorList>
            <consortium name="US DOE Joint Genome Institute (JGI-PGF)"/>
            <person name="Walter F."/>
            <person name="Albersmeier A."/>
            <person name="Kalinowski J."/>
            <person name="Ruckert C."/>
        </authorList>
    </citation>
    <scope>NUCLEOTIDE SEQUENCE</scope>
    <source>
        <strain evidence="11">CGMCC 1.12153</strain>
    </source>
</reference>
<evidence type="ECO:0000256" key="1">
    <source>
        <dbReference type="ARBA" id="ARBA00004496"/>
    </source>
</evidence>
<feature type="binding site" evidence="10">
    <location>
        <position position="88"/>
    </location>
    <ligand>
        <name>Zn(2+)</name>
        <dbReference type="ChEBI" id="CHEBI:29105"/>
    </ligand>
</feature>
<comment type="caution">
    <text evidence="11">The sequence shown here is derived from an EMBL/GenBank/DDBJ whole genome shotgun (WGS) entry which is preliminary data.</text>
</comment>
<dbReference type="InterPro" id="IPR036412">
    <property type="entry name" value="HAD-like_sf"/>
</dbReference>
<gene>
    <name evidence="11" type="ORF">GCM10010954_37460</name>
</gene>
<keyword evidence="2 7" id="KW-0963">Cytoplasm</keyword>
<name>A0A917BBX7_HALAA</name>
<dbReference type="EC" id="3.1.3.-" evidence="7"/>
<evidence type="ECO:0000256" key="4">
    <source>
        <dbReference type="ARBA" id="ARBA00022801"/>
    </source>
</evidence>
<dbReference type="PIRSF" id="PIRSF004682">
    <property type="entry name" value="GmhB"/>
    <property type="match status" value="1"/>
</dbReference>
<feature type="binding site" evidence="10">
    <location>
        <position position="9"/>
    </location>
    <ligand>
        <name>Mg(2+)</name>
        <dbReference type="ChEBI" id="CHEBI:18420"/>
    </ligand>
</feature>
<feature type="site" description="Stabilizes the phosphoryl group" evidence="9">
    <location>
        <position position="90"/>
    </location>
</feature>
<dbReference type="Gene3D" id="3.40.50.1000">
    <property type="entry name" value="HAD superfamily/HAD-like"/>
    <property type="match status" value="1"/>
</dbReference>
<accession>A0A917BBX7</accession>
<feature type="binding site" evidence="10">
    <location>
        <position position="86"/>
    </location>
    <ligand>
        <name>Zn(2+)</name>
        <dbReference type="ChEBI" id="CHEBI:29105"/>
    </ligand>
</feature>
<evidence type="ECO:0000256" key="6">
    <source>
        <dbReference type="ARBA" id="ARBA00031828"/>
    </source>
</evidence>
<feature type="site" description="Contributes to substrate recognition" evidence="9">
    <location>
        <position position="89"/>
    </location>
</feature>
<keyword evidence="10" id="KW-0862">Zinc</keyword>
<dbReference type="GO" id="GO:0005737">
    <property type="term" value="C:cytoplasm"/>
    <property type="evidence" value="ECO:0007669"/>
    <property type="project" value="UniProtKB-SubCell"/>
</dbReference>
<feature type="active site" description="Proton donor" evidence="8">
    <location>
        <position position="9"/>
    </location>
</feature>
<evidence type="ECO:0000313" key="11">
    <source>
        <dbReference type="EMBL" id="GGF34888.1"/>
    </source>
</evidence>
<keyword evidence="12" id="KW-1185">Reference proteome</keyword>
<comment type="similarity">
    <text evidence="7">Belongs to the gmhB family.</text>
</comment>
<evidence type="ECO:0000256" key="8">
    <source>
        <dbReference type="PIRSR" id="PIRSR004682-1"/>
    </source>
</evidence>
<evidence type="ECO:0000256" key="3">
    <source>
        <dbReference type="ARBA" id="ARBA00022723"/>
    </source>
</evidence>
<keyword evidence="5 7" id="KW-0119">Carbohydrate metabolism</keyword>
<comment type="subcellular location">
    <subcellularLocation>
        <location evidence="1 7">Cytoplasm</location>
    </subcellularLocation>
</comment>
<dbReference type="Proteomes" id="UP000660110">
    <property type="component" value="Unassembled WGS sequence"/>
</dbReference>
<evidence type="ECO:0000256" key="9">
    <source>
        <dbReference type="PIRSR" id="PIRSR004682-3"/>
    </source>
</evidence>
<dbReference type="AlphaFoldDB" id="A0A917BBX7"/>
<dbReference type="GO" id="GO:0046872">
    <property type="term" value="F:metal ion binding"/>
    <property type="evidence" value="ECO:0007669"/>
    <property type="project" value="UniProtKB-KW"/>
</dbReference>
<feature type="site" description="Stabilizes the phosphoryl group" evidence="9">
    <location>
        <position position="48"/>
    </location>
</feature>
<evidence type="ECO:0000256" key="10">
    <source>
        <dbReference type="PIRSR" id="PIRSR004682-4"/>
    </source>
</evidence>
<dbReference type="InterPro" id="IPR004446">
    <property type="entry name" value="Heptose_bisP_phosphatase"/>
</dbReference>
<feature type="binding site" evidence="10">
    <location>
        <position position="78"/>
    </location>
    <ligand>
        <name>Zn(2+)</name>
        <dbReference type="ChEBI" id="CHEBI:29105"/>
    </ligand>
</feature>
<dbReference type="InterPro" id="IPR006543">
    <property type="entry name" value="Histidinol-phos"/>
</dbReference>
<dbReference type="SUPFAM" id="SSF56784">
    <property type="entry name" value="HAD-like"/>
    <property type="match status" value="1"/>
</dbReference>
<dbReference type="Pfam" id="PF13242">
    <property type="entry name" value="Hydrolase_like"/>
    <property type="match status" value="1"/>
</dbReference>
<keyword evidence="3 10" id="KW-0479">Metal-binding</keyword>
<sequence>MRAVFIDRDGTLGGSDQIEYPGEFTLYKGVEEHIRKLKDSGFLLFSFTNQPGISEGRCSKEQFRKELLGFGMDDVYLCPHKPSDQCECRKPATGMIEEACYDYHLKLNECIVIGDRLKDMEAGKRAGCKRILVRTGGGEEALRELERNQEVVFIHYVAIDINDAIQWLLRSL</sequence>
<evidence type="ECO:0000256" key="2">
    <source>
        <dbReference type="ARBA" id="ARBA00022490"/>
    </source>
</evidence>
<dbReference type="InterPro" id="IPR006549">
    <property type="entry name" value="HAD-SF_hydro_IIIA"/>
</dbReference>
<evidence type="ECO:0000256" key="5">
    <source>
        <dbReference type="ARBA" id="ARBA00023277"/>
    </source>
</evidence>
<proteinExistence type="inferred from homology"/>
<dbReference type="PANTHER" id="PTHR42891">
    <property type="entry name" value="D-GLYCERO-BETA-D-MANNO-HEPTOSE-1,7-BISPHOSPHATE 7-PHOSPHATASE"/>
    <property type="match status" value="1"/>
</dbReference>
<dbReference type="PANTHER" id="PTHR42891:SF1">
    <property type="entry name" value="D-GLYCERO-BETA-D-MANNO-HEPTOSE-1,7-BISPHOSPHATE 7-PHOSPHATASE"/>
    <property type="match status" value="1"/>
</dbReference>
<dbReference type="RefSeq" id="WP_188379062.1">
    <property type="nucleotide sequence ID" value="NZ_BMEL01000005.1"/>
</dbReference>